<comment type="caution">
    <text evidence="4">The sequence shown here is derived from an EMBL/GenBank/DDBJ whole genome shotgun (WGS) entry which is preliminary data.</text>
</comment>
<dbReference type="InterPro" id="IPR055414">
    <property type="entry name" value="LRR_R13L4/SHOC2-like"/>
</dbReference>
<dbReference type="RefSeq" id="WP_169228281.1">
    <property type="nucleotide sequence ID" value="NZ_JABBGC010000004.1"/>
</dbReference>
<dbReference type="EMBL" id="JABBGC010000004">
    <property type="protein sequence ID" value="NML41183.1"/>
    <property type="molecule type" value="Genomic_DNA"/>
</dbReference>
<evidence type="ECO:0000313" key="4">
    <source>
        <dbReference type="EMBL" id="NML41183.1"/>
    </source>
</evidence>
<dbReference type="Gene3D" id="3.80.10.10">
    <property type="entry name" value="Ribonuclease Inhibitor"/>
    <property type="match status" value="3"/>
</dbReference>
<evidence type="ECO:0000259" key="3">
    <source>
        <dbReference type="Pfam" id="PF23598"/>
    </source>
</evidence>
<keyword evidence="2" id="KW-0677">Repeat</keyword>
<evidence type="ECO:0000256" key="1">
    <source>
        <dbReference type="ARBA" id="ARBA00022614"/>
    </source>
</evidence>
<dbReference type="SMART" id="SM00369">
    <property type="entry name" value="LRR_TYP"/>
    <property type="match status" value="5"/>
</dbReference>
<gene>
    <name evidence="4" type="ORF">HHL17_28575</name>
</gene>
<proteinExistence type="predicted"/>
<dbReference type="PROSITE" id="PS51450">
    <property type="entry name" value="LRR"/>
    <property type="match status" value="1"/>
</dbReference>
<evidence type="ECO:0000313" key="5">
    <source>
        <dbReference type="Proteomes" id="UP000583266"/>
    </source>
</evidence>
<dbReference type="Proteomes" id="UP000583266">
    <property type="component" value="Unassembled WGS sequence"/>
</dbReference>
<dbReference type="SUPFAM" id="SSF52058">
    <property type="entry name" value="L domain-like"/>
    <property type="match status" value="2"/>
</dbReference>
<keyword evidence="5" id="KW-1185">Reference proteome</keyword>
<dbReference type="Pfam" id="PF23598">
    <property type="entry name" value="LRR_14"/>
    <property type="match status" value="1"/>
</dbReference>
<keyword evidence="1" id="KW-0433">Leucine-rich repeat</keyword>
<name>A0A848GX14_9BACT</name>
<dbReference type="SUPFAM" id="SSF52047">
    <property type="entry name" value="RNI-like"/>
    <property type="match status" value="1"/>
</dbReference>
<feature type="domain" description="Disease resistance R13L4/SHOC-2-like LRR" evidence="3">
    <location>
        <begin position="51"/>
        <end position="142"/>
    </location>
</feature>
<dbReference type="AlphaFoldDB" id="A0A848GX14"/>
<dbReference type="PANTHER" id="PTHR48051:SF1">
    <property type="entry name" value="RAS SUPPRESSOR PROTEIN 1"/>
    <property type="match status" value="1"/>
</dbReference>
<reference evidence="4 5" key="1">
    <citation type="submission" date="2020-04" db="EMBL/GenBank/DDBJ databases">
        <title>Chitinophaga sp. G-6-1-13 sp. nov., isolated from soil.</title>
        <authorList>
            <person name="Dahal R.H."/>
            <person name="Chaudhary D.K."/>
        </authorList>
    </citation>
    <scope>NUCLEOTIDE SEQUENCE [LARGE SCALE GENOMIC DNA]</scope>
    <source>
        <strain evidence="4 5">G-6-1-13</strain>
    </source>
</reference>
<dbReference type="GO" id="GO:0005737">
    <property type="term" value="C:cytoplasm"/>
    <property type="evidence" value="ECO:0007669"/>
    <property type="project" value="TreeGrafter"/>
</dbReference>
<dbReference type="PANTHER" id="PTHR48051">
    <property type="match status" value="1"/>
</dbReference>
<dbReference type="InterPro" id="IPR032675">
    <property type="entry name" value="LRR_dom_sf"/>
</dbReference>
<protein>
    <recommendedName>
        <fullName evidence="3">Disease resistance R13L4/SHOC-2-like LRR domain-containing protein</fullName>
    </recommendedName>
</protein>
<evidence type="ECO:0000256" key="2">
    <source>
        <dbReference type="ARBA" id="ARBA00022737"/>
    </source>
</evidence>
<dbReference type="SMART" id="SM00364">
    <property type="entry name" value="LRR_BAC"/>
    <property type="match status" value="5"/>
</dbReference>
<dbReference type="InterPro" id="IPR050216">
    <property type="entry name" value="LRR_domain-containing"/>
</dbReference>
<sequence length="991" mass="111571">MDYFETHIMKDAQETGYVNLQGKRLVTLPPGYEAAARLPYVHFDVSDNQRLQHETVIGQLASIPHIQALDMAETNMKELPAGIIRLSELQYLNLSENGLTELPGFIAELQQLKVLRINDNELVRLQALKRPLPCLEELHLFGNALTELAAFDLSVFPALKILHLSEGKFSHLPESITRLAHLETLSINNNKKLEIDDTCLLLAGCKSLRRLSLARSGHFFHTESLELLQQLTAIDLKGTGAQSLPDMPNLTEIDCDWQLPAPFYFNMIKDRDMVNSLHLSDIQPYEEDGVRTLPANIGELKYLRRLTCTDLQRLPASLGNLGQLKLLEFINGQYTSLPDLSGLQGLEEVSISGTGFTTFPEFIYQLPALKTLTIERCNVSPDYARVVRLPALEKVSADNMTDADLQHFMRPVEGRYIEVLLPTSRLPEAFYDLPCVREFDFNQHKNIDVNLVLSKLHRLPNLHTLIFNKVRPLPLATCISWLQQLPQLKKVTLYLTEQQVPPSLADLTHLTHIYLCWNEAGWGIPDLPPVLATMRPGQLVLEKKPFTEAYMHAFEVLHTHRITGTAARELAFCLLARRYDTLKKMLPWPFTPDGKLPGAQVYIAGDTTMCTRKELKEILQQRGATVAGEIAAATHIFVGRNISATAIIQLSERLLPVVLEDHLKEQTIKEDRPFFMEAGGDELVSQVTRLIKTENNLMLALHIIRGGGANPVLLGYLAAIYLFHHDKNIVTEAKVLFRKFASAALQHHIDVTWKPEYRYKREDEFAPVYLHPELDMFAFLLAYMRCRSFNETVTGNLWLKNIPDDAVTDSIRDLYPLNMVSIESPGNDAITRLLEKLPLVKFQSLVIEAPLETLPQAVWGIPTLYSIRLVLKGSPGFTIPPLEPGRMAFSRLQMELGHLVNPERLAACTQLKECVIIDCNLSTADFVTGMPGLETLNIANNNMAALPAGLRQCTELSSLFIMGNSITEKDVDTLKLPKLNTLNNSPYTKTY</sequence>
<accession>A0A848GX14</accession>
<dbReference type="InterPro" id="IPR001611">
    <property type="entry name" value="Leu-rich_rpt"/>
</dbReference>
<dbReference type="InterPro" id="IPR003591">
    <property type="entry name" value="Leu-rich_rpt_typical-subtyp"/>
</dbReference>
<organism evidence="4 5">
    <name type="scientific">Chitinophaga fulva</name>
    <dbReference type="NCBI Taxonomy" id="2728842"/>
    <lineage>
        <taxon>Bacteria</taxon>
        <taxon>Pseudomonadati</taxon>
        <taxon>Bacteroidota</taxon>
        <taxon>Chitinophagia</taxon>
        <taxon>Chitinophagales</taxon>
        <taxon>Chitinophagaceae</taxon>
        <taxon>Chitinophaga</taxon>
    </lineage>
</organism>